<name>A0AAV6VXT8_9ARAC</name>
<accession>A0AAV6VXT8</accession>
<dbReference type="Gene3D" id="3.30.70.270">
    <property type="match status" value="1"/>
</dbReference>
<dbReference type="InterPro" id="IPR043128">
    <property type="entry name" value="Rev_trsase/Diguanyl_cyclase"/>
</dbReference>
<protein>
    <recommendedName>
        <fullName evidence="1">Reverse transcriptase domain-containing protein</fullName>
    </recommendedName>
</protein>
<reference evidence="2 3" key="1">
    <citation type="journal article" date="2022" name="Nat. Ecol. Evol.">
        <title>A masculinizing supergene underlies an exaggerated male reproductive morph in a spider.</title>
        <authorList>
            <person name="Hendrickx F."/>
            <person name="De Corte Z."/>
            <person name="Sonet G."/>
            <person name="Van Belleghem S.M."/>
            <person name="Kostlbacher S."/>
            <person name="Vangestel C."/>
        </authorList>
    </citation>
    <scope>NUCLEOTIDE SEQUENCE [LARGE SCALE GENOMIC DNA]</scope>
    <source>
        <strain evidence="2">W744_W776</strain>
    </source>
</reference>
<dbReference type="Proteomes" id="UP000827092">
    <property type="component" value="Unassembled WGS sequence"/>
</dbReference>
<gene>
    <name evidence="2" type="ORF">JTE90_016751</name>
</gene>
<dbReference type="SUPFAM" id="SSF56672">
    <property type="entry name" value="DNA/RNA polymerases"/>
    <property type="match status" value="1"/>
</dbReference>
<proteinExistence type="predicted"/>
<organism evidence="2 3">
    <name type="scientific">Oedothorax gibbosus</name>
    <dbReference type="NCBI Taxonomy" id="931172"/>
    <lineage>
        <taxon>Eukaryota</taxon>
        <taxon>Metazoa</taxon>
        <taxon>Ecdysozoa</taxon>
        <taxon>Arthropoda</taxon>
        <taxon>Chelicerata</taxon>
        <taxon>Arachnida</taxon>
        <taxon>Araneae</taxon>
        <taxon>Araneomorphae</taxon>
        <taxon>Entelegynae</taxon>
        <taxon>Araneoidea</taxon>
        <taxon>Linyphiidae</taxon>
        <taxon>Erigoninae</taxon>
        <taxon>Oedothorax</taxon>
    </lineage>
</organism>
<dbReference type="Pfam" id="PF00078">
    <property type="entry name" value="RVT_1"/>
    <property type="match status" value="1"/>
</dbReference>
<dbReference type="AlphaFoldDB" id="A0AAV6VXT8"/>
<feature type="domain" description="Reverse transcriptase" evidence="1">
    <location>
        <begin position="10"/>
        <end position="117"/>
    </location>
</feature>
<dbReference type="PANTHER" id="PTHR24559:SF444">
    <property type="entry name" value="REVERSE TRANSCRIPTASE DOMAIN-CONTAINING PROTEIN"/>
    <property type="match status" value="1"/>
</dbReference>
<dbReference type="InterPro" id="IPR043502">
    <property type="entry name" value="DNA/RNA_pol_sf"/>
</dbReference>
<evidence type="ECO:0000313" key="2">
    <source>
        <dbReference type="EMBL" id="KAG8201265.1"/>
    </source>
</evidence>
<evidence type="ECO:0000259" key="1">
    <source>
        <dbReference type="Pfam" id="PF00078"/>
    </source>
</evidence>
<dbReference type="CDD" id="cd01647">
    <property type="entry name" value="RT_LTR"/>
    <property type="match status" value="1"/>
</dbReference>
<comment type="caution">
    <text evidence="2">The sequence shown here is derived from an EMBL/GenBank/DDBJ whole genome shotgun (WGS) entry which is preliminary data.</text>
</comment>
<evidence type="ECO:0000313" key="3">
    <source>
        <dbReference type="Proteomes" id="UP000827092"/>
    </source>
</evidence>
<keyword evidence="3" id="KW-1185">Reference proteome</keyword>
<dbReference type="GO" id="GO:0071897">
    <property type="term" value="P:DNA biosynthetic process"/>
    <property type="evidence" value="ECO:0007669"/>
    <property type="project" value="UniProtKB-ARBA"/>
</dbReference>
<dbReference type="Gene3D" id="3.10.10.10">
    <property type="entry name" value="HIV Type 1 Reverse Transcriptase, subunit A, domain 1"/>
    <property type="match status" value="1"/>
</dbReference>
<sequence length="131" mass="15222">MTTCGSQTRLHSAVTEFDSYPIPHLHDFTQALHGKHIFSKLYIFKAFHQILIAEEDIPKTAEYALYEYTRLCFGVSNAPQTFMRFVHEFLRGLPFCYVLDDILCFSDNPEEHKAHLHYTSFSIVCKHMTSS</sequence>
<dbReference type="PANTHER" id="PTHR24559">
    <property type="entry name" value="TRANSPOSON TY3-I GAG-POL POLYPROTEIN"/>
    <property type="match status" value="1"/>
</dbReference>
<dbReference type="InterPro" id="IPR000477">
    <property type="entry name" value="RT_dom"/>
</dbReference>
<dbReference type="InterPro" id="IPR053134">
    <property type="entry name" value="RNA-dir_DNA_polymerase"/>
</dbReference>
<dbReference type="EMBL" id="JAFNEN010000006">
    <property type="protein sequence ID" value="KAG8201265.1"/>
    <property type="molecule type" value="Genomic_DNA"/>
</dbReference>